<accession>A0A409WZI4</accession>
<dbReference type="GO" id="GO:0006641">
    <property type="term" value="P:triglyceride metabolic process"/>
    <property type="evidence" value="ECO:0007669"/>
    <property type="project" value="UniProtKB-ARBA"/>
</dbReference>
<evidence type="ECO:0000256" key="5">
    <source>
        <dbReference type="PROSITE-ProRule" id="PRU01161"/>
    </source>
</evidence>
<evidence type="ECO:0000256" key="4">
    <source>
        <dbReference type="ARBA" id="ARBA00023098"/>
    </source>
</evidence>
<feature type="region of interest" description="Disordered" evidence="7">
    <location>
        <begin position="639"/>
        <end position="798"/>
    </location>
</feature>
<dbReference type="PANTHER" id="PTHR14226:SF66">
    <property type="entry name" value="TRIACYLGLYCEROL LIPASE PTL2"/>
    <property type="match status" value="1"/>
</dbReference>
<dbReference type="PANTHER" id="PTHR14226">
    <property type="entry name" value="NEUROPATHY TARGET ESTERASE/SWISS CHEESE D.MELANOGASTER"/>
    <property type="match status" value="1"/>
</dbReference>
<feature type="compositionally biased region" description="Polar residues" evidence="7">
    <location>
        <begin position="730"/>
        <end position="756"/>
    </location>
</feature>
<feature type="compositionally biased region" description="Polar residues" evidence="7">
    <location>
        <begin position="764"/>
        <end position="789"/>
    </location>
</feature>
<gene>
    <name evidence="9" type="ORF">CVT26_012029</name>
</gene>
<dbReference type="STRING" id="231916.A0A409WZI4"/>
<feature type="transmembrane region" description="Helical" evidence="6">
    <location>
        <begin position="95"/>
        <end position="122"/>
    </location>
</feature>
<dbReference type="OrthoDB" id="15478at2759"/>
<dbReference type="GO" id="GO:0004806">
    <property type="term" value="F:triacylglycerol lipase activity"/>
    <property type="evidence" value="ECO:0007669"/>
    <property type="project" value="InterPro"/>
</dbReference>
<reference evidence="9 10" key="1">
    <citation type="journal article" date="2018" name="Evol. Lett.">
        <title>Horizontal gene cluster transfer increased hallucinogenic mushroom diversity.</title>
        <authorList>
            <person name="Reynolds H.T."/>
            <person name="Vijayakumar V."/>
            <person name="Gluck-Thaler E."/>
            <person name="Korotkin H.B."/>
            <person name="Matheny P.B."/>
            <person name="Slot J.C."/>
        </authorList>
    </citation>
    <scope>NUCLEOTIDE SEQUENCE [LARGE SCALE GENOMIC DNA]</scope>
    <source>
        <strain evidence="9 10">SRW20</strain>
    </source>
</reference>
<protein>
    <recommendedName>
        <fullName evidence="6">Patatin-like phospholipase domain-containing protein</fullName>
        <ecNumber evidence="6">3.1.1.-</ecNumber>
    </recommendedName>
</protein>
<feature type="domain" description="PNPLA" evidence="8">
    <location>
        <begin position="281"/>
        <end position="458"/>
    </location>
</feature>
<evidence type="ECO:0000313" key="10">
    <source>
        <dbReference type="Proteomes" id="UP000284706"/>
    </source>
</evidence>
<sequence>MNGRTNGKQQIPDKKYLLEQDFVDESDIEAFAHALQLDESYFDHHGDTSSPQIPGTPTSSVSRIRKVSALSDFAPVNLKVKRRRKKSRQDKRNDYLFLLFRWPLLFFIFLFILGEFGLYVIIRQLVNTKEWISAWRGEKGRLRKKMRSARTYEEWREAAIVLDKYLGFQEWKSIDEDPYYDWMLVRKVKRSLQKTREKNDVRGCLGVLETCVRANFAAVESARLYSETFLGTKDLIESYFDELEASLKFIRETHELSIDEKKRFFKSANTNLDTSQGISALCLSGGASFGYYHVGVVKAFLDAGLLPRVITGTSAGGLIAALTCTRTDEELKVLLVPELANRLTACEEPFSVWFKRFWQTGARFDSVSWARKCTFFTRGSMTFKEAYMRTGRILNISVIPADRHSPTKLLNYMTAPDTVIWSALLASAAVPGILNPVVLMQKLKDGRLVPWSWGSRFKDGVDIPVQALNQYFNVTHPVVSQVNPHVHLFFFAPRGSPGKPVAHRKGKGWRGNFILSATEQWLKLELTKNFKVIRDLELLPQLLGQDWSSIFLQRFDGAVTIWPKTRVWDWFRILTDPDPKELERMIHVGESVTWPKLHMIENRARIEKQILLGRQAVHHAIKNKSRSTSHEPRHLLHHKSNRETGNQLQGLSTSLSPPPSGSEPPLSVDTDAEAAFARGSRFYRRGRTSKNHSPNSEKGIEQHTAATRRRPWTPEQTDEEKDAEVVTEAPSPQTHGNNVPTTSSFLSKLRTNSTPKLSLPSPFSLDQRTPSVRDSGADNQGEYNWSSESSTDEYPLDD</sequence>
<dbReference type="InterPro" id="IPR021771">
    <property type="entry name" value="Triacylglycerol_lipase_N"/>
</dbReference>
<dbReference type="SUPFAM" id="SSF52151">
    <property type="entry name" value="FabD/lysophospholipase-like"/>
    <property type="match status" value="1"/>
</dbReference>
<dbReference type="EC" id="3.1.1.-" evidence="6"/>
<dbReference type="PROSITE" id="PS51635">
    <property type="entry name" value="PNPLA"/>
    <property type="match status" value="1"/>
</dbReference>
<keyword evidence="6" id="KW-0472">Membrane</keyword>
<keyword evidence="3 5" id="KW-0442">Lipid degradation</keyword>
<comment type="function">
    <text evidence="6">Lipid hydrolase.</text>
</comment>
<dbReference type="GO" id="GO:0016042">
    <property type="term" value="P:lipid catabolic process"/>
    <property type="evidence" value="ECO:0007669"/>
    <property type="project" value="UniProtKB-UniRule"/>
</dbReference>
<evidence type="ECO:0000256" key="1">
    <source>
        <dbReference type="ARBA" id="ARBA00006104"/>
    </source>
</evidence>
<dbReference type="Pfam" id="PF01734">
    <property type="entry name" value="Patatin"/>
    <property type="match status" value="1"/>
</dbReference>
<dbReference type="InterPro" id="IPR002641">
    <property type="entry name" value="PNPLA_dom"/>
</dbReference>
<dbReference type="InterPro" id="IPR016035">
    <property type="entry name" value="Acyl_Trfase/lysoPLipase"/>
</dbReference>
<feature type="active site" description="Nucleophile" evidence="5">
    <location>
        <position position="314"/>
    </location>
</feature>
<feature type="active site" description="Proton acceptor" evidence="5">
    <location>
        <position position="445"/>
    </location>
</feature>
<comment type="subcellular location">
    <subcellularLocation>
        <location evidence="6">Membrane</location>
        <topology evidence="6">Single-pass membrane protein</topology>
    </subcellularLocation>
</comment>
<dbReference type="Gene3D" id="3.40.1090.10">
    <property type="entry name" value="Cytosolic phospholipase A2 catalytic domain"/>
    <property type="match status" value="2"/>
</dbReference>
<keyword evidence="10" id="KW-1185">Reference proteome</keyword>
<dbReference type="CDD" id="cd07232">
    <property type="entry name" value="Pat_PLPL"/>
    <property type="match status" value="1"/>
</dbReference>
<evidence type="ECO:0000259" key="8">
    <source>
        <dbReference type="PROSITE" id="PS51635"/>
    </source>
</evidence>
<feature type="short sequence motif" description="GXSXG" evidence="5">
    <location>
        <begin position="312"/>
        <end position="316"/>
    </location>
</feature>
<name>A0A409WZI4_9AGAR</name>
<evidence type="ECO:0000256" key="6">
    <source>
        <dbReference type="RuleBase" id="RU362055"/>
    </source>
</evidence>
<evidence type="ECO:0000256" key="2">
    <source>
        <dbReference type="ARBA" id="ARBA00022801"/>
    </source>
</evidence>
<comment type="caution">
    <text evidence="9">The sequence shown here is derived from an EMBL/GenBank/DDBJ whole genome shotgun (WGS) entry which is preliminary data.</text>
</comment>
<organism evidence="9 10">
    <name type="scientific">Gymnopilus dilepis</name>
    <dbReference type="NCBI Taxonomy" id="231916"/>
    <lineage>
        <taxon>Eukaryota</taxon>
        <taxon>Fungi</taxon>
        <taxon>Dikarya</taxon>
        <taxon>Basidiomycota</taxon>
        <taxon>Agaricomycotina</taxon>
        <taxon>Agaricomycetes</taxon>
        <taxon>Agaricomycetidae</taxon>
        <taxon>Agaricales</taxon>
        <taxon>Agaricineae</taxon>
        <taxon>Hymenogastraceae</taxon>
        <taxon>Gymnopilus</taxon>
    </lineage>
</organism>
<keyword evidence="2 5" id="KW-0378">Hydrolase</keyword>
<keyword evidence="6" id="KW-1133">Transmembrane helix</keyword>
<dbReference type="GO" id="GO:0016020">
    <property type="term" value="C:membrane"/>
    <property type="evidence" value="ECO:0007669"/>
    <property type="project" value="UniProtKB-SubCell"/>
</dbReference>
<dbReference type="EMBL" id="NHYE01004559">
    <property type="protein sequence ID" value="PPQ83871.1"/>
    <property type="molecule type" value="Genomic_DNA"/>
</dbReference>
<feature type="compositionally biased region" description="Basic residues" evidence="7">
    <location>
        <begin position="681"/>
        <end position="690"/>
    </location>
</feature>
<dbReference type="Pfam" id="PF11815">
    <property type="entry name" value="DUF3336"/>
    <property type="match status" value="1"/>
</dbReference>
<dbReference type="InParanoid" id="A0A409WZI4"/>
<dbReference type="InterPro" id="IPR050301">
    <property type="entry name" value="NTE"/>
</dbReference>
<dbReference type="Proteomes" id="UP000284706">
    <property type="component" value="Unassembled WGS sequence"/>
</dbReference>
<dbReference type="AlphaFoldDB" id="A0A409WZI4"/>
<evidence type="ECO:0000313" key="9">
    <source>
        <dbReference type="EMBL" id="PPQ83871.1"/>
    </source>
</evidence>
<evidence type="ECO:0000256" key="7">
    <source>
        <dbReference type="SAM" id="MobiDB-lite"/>
    </source>
</evidence>
<keyword evidence="6" id="KW-0812">Transmembrane</keyword>
<keyword evidence="4 5" id="KW-0443">Lipid metabolism</keyword>
<comment type="similarity">
    <text evidence="1 6">Belongs to the PLPL family.</text>
</comment>
<proteinExistence type="inferred from homology"/>
<evidence type="ECO:0000256" key="3">
    <source>
        <dbReference type="ARBA" id="ARBA00022963"/>
    </source>
</evidence>
<comment type="caution">
    <text evidence="5">Lacks conserved residue(s) required for the propagation of feature annotation.</text>
</comment>